<feature type="region of interest" description="Disordered" evidence="1">
    <location>
        <begin position="1"/>
        <end position="78"/>
    </location>
</feature>
<dbReference type="AlphaFoldDB" id="A0A6B0SJS3"/>
<dbReference type="EMBL" id="WUUU01000171">
    <property type="protein sequence ID" value="MXR21925.1"/>
    <property type="molecule type" value="Genomic_DNA"/>
</dbReference>
<comment type="caution">
    <text evidence="3">The sequence shown here is derived from an EMBL/GenBank/DDBJ whole genome shotgun (WGS) entry which is preliminary data.</text>
</comment>
<gene>
    <name evidence="3" type="ORF">GRX66_15415</name>
</gene>
<organism evidence="3 4">
    <name type="scientific">Halobacterium bonnevillei</name>
    <dbReference type="NCBI Taxonomy" id="2692200"/>
    <lineage>
        <taxon>Archaea</taxon>
        <taxon>Methanobacteriati</taxon>
        <taxon>Methanobacteriota</taxon>
        <taxon>Stenosarchaea group</taxon>
        <taxon>Halobacteria</taxon>
        <taxon>Halobacteriales</taxon>
        <taxon>Halobacteriaceae</taxon>
        <taxon>Halobacterium</taxon>
    </lineage>
</organism>
<feature type="compositionally biased region" description="Basic residues" evidence="1">
    <location>
        <begin position="67"/>
        <end position="78"/>
    </location>
</feature>
<evidence type="ECO:0000313" key="3">
    <source>
        <dbReference type="EMBL" id="MXR21925.1"/>
    </source>
</evidence>
<keyword evidence="2" id="KW-0812">Transmembrane</keyword>
<feature type="compositionally biased region" description="Basic residues" evidence="1">
    <location>
        <begin position="12"/>
        <end position="46"/>
    </location>
</feature>
<evidence type="ECO:0000313" key="4">
    <source>
        <dbReference type="Proteomes" id="UP000471521"/>
    </source>
</evidence>
<dbReference type="OrthoDB" id="275835at2157"/>
<proteinExistence type="predicted"/>
<evidence type="ECO:0000256" key="1">
    <source>
        <dbReference type="SAM" id="MobiDB-lite"/>
    </source>
</evidence>
<keyword evidence="4" id="KW-1185">Reference proteome</keyword>
<keyword evidence="2" id="KW-1133">Transmembrane helix</keyword>
<keyword evidence="2" id="KW-0472">Membrane</keyword>
<feature type="transmembrane region" description="Helical" evidence="2">
    <location>
        <begin position="161"/>
        <end position="181"/>
    </location>
</feature>
<accession>A0A6B0SJS3</accession>
<name>A0A6B0SJS3_9EURY</name>
<protein>
    <submittedName>
        <fullName evidence="3">Uncharacterized protein</fullName>
    </submittedName>
</protein>
<dbReference type="RefSeq" id="WP_159527340.1">
    <property type="nucleotide sequence ID" value="NZ_WUUU01000171.1"/>
</dbReference>
<dbReference type="Proteomes" id="UP000471521">
    <property type="component" value="Unassembled WGS sequence"/>
</dbReference>
<feature type="transmembrane region" description="Helical" evidence="2">
    <location>
        <begin position="130"/>
        <end position="149"/>
    </location>
</feature>
<reference evidence="3 4" key="1">
    <citation type="submission" date="2019-12" db="EMBL/GenBank/DDBJ databases">
        <title>Isolation and characterization of three novel carbon monoxide-oxidizing members of Halobacteria from salione crusts and soils.</title>
        <authorList>
            <person name="Myers M.R."/>
            <person name="King G.M."/>
        </authorList>
    </citation>
    <scope>NUCLEOTIDE SEQUENCE [LARGE SCALE GENOMIC DNA]</scope>
    <source>
        <strain evidence="3 4">PCN9</strain>
    </source>
</reference>
<sequence>MAVRKASEGGRCVHHVHRRRGGVQQRPRRRRSRPQRRRHRTGRRLRCATGAQRPVRLAAGRPAGSHTGRRRRRPRLRIRGLRHRHARRRHPPPVRLLVPYFLAGLAGTLWLVEDAASLADSDADWQPNPWLYVVSGALVLEIVVALPVLRGEITTGIVPYLAGGLVLAGVLSSVVTGPIYFVRRRRNLNAA</sequence>
<evidence type="ECO:0000256" key="2">
    <source>
        <dbReference type="SAM" id="Phobius"/>
    </source>
</evidence>
<feature type="transmembrane region" description="Helical" evidence="2">
    <location>
        <begin position="92"/>
        <end position="110"/>
    </location>
</feature>